<evidence type="ECO:0008006" key="3">
    <source>
        <dbReference type="Google" id="ProtNLM"/>
    </source>
</evidence>
<accession>A0A964E644</accession>
<evidence type="ECO:0000313" key="1">
    <source>
        <dbReference type="EMBL" id="MCB8883214.1"/>
    </source>
</evidence>
<gene>
    <name evidence="1" type="ORF">ACELLULO517_23395</name>
</gene>
<keyword evidence="2" id="KW-1185">Reference proteome</keyword>
<name>A0A964E644_9PROT</name>
<reference evidence="1 2" key="1">
    <citation type="journal article" date="2021" name="Microorganisms">
        <title>Acidisoma silvae sp. nov. and Acidisomacellulosilytica sp. nov., Two Acidophilic Bacteria Isolated from Decaying Wood, Hydrolyzing Cellulose and Producing Poly-3-hydroxybutyrate.</title>
        <authorList>
            <person name="Mieszkin S."/>
            <person name="Pouder E."/>
            <person name="Uroz S."/>
            <person name="Simon-Colin C."/>
            <person name="Alain K."/>
        </authorList>
    </citation>
    <scope>NUCLEOTIDE SEQUENCE [LARGE SCALE GENOMIC DNA]</scope>
    <source>
        <strain evidence="1 2">HW T5.17</strain>
    </source>
</reference>
<dbReference type="Proteomes" id="UP000721844">
    <property type="component" value="Unassembled WGS sequence"/>
</dbReference>
<dbReference type="AlphaFoldDB" id="A0A964E644"/>
<sequence>MAGQAVIAFLRQHRANLLLSGLILSLAAAVIVEVLPADPREPVSGGRPIALPKIDASAKDAAGPAQQWQDKALDRPLFALDRRPLPIDATPDGTMPRLSGTILFGNTAMAIFEMPAGAGTAAGTDAGSPPPKSLVLGTGAEVAGWTIQTVSDERVLLTKAGQVRALALAFSKAPPPPVRRASLIRVLHGKRTNVFYQP</sequence>
<proteinExistence type="predicted"/>
<organism evidence="1 2">
    <name type="scientific">Acidisoma cellulosilyticum</name>
    <dbReference type="NCBI Taxonomy" id="2802395"/>
    <lineage>
        <taxon>Bacteria</taxon>
        <taxon>Pseudomonadati</taxon>
        <taxon>Pseudomonadota</taxon>
        <taxon>Alphaproteobacteria</taxon>
        <taxon>Acetobacterales</taxon>
        <taxon>Acidocellaceae</taxon>
        <taxon>Acidisoma</taxon>
    </lineage>
</organism>
<comment type="caution">
    <text evidence="1">The sequence shown here is derived from an EMBL/GenBank/DDBJ whole genome shotgun (WGS) entry which is preliminary data.</text>
</comment>
<protein>
    <recommendedName>
        <fullName evidence="3">General secretion pathway protein GspN</fullName>
    </recommendedName>
</protein>
<dbReference type="RefSeq" id="WP_227309867.1">
    <property type="nucleotide sequence ID" value="NZ_JAESVA010000011.1"/>
</dbReference>
<dbReference type="EMBL" id="JAESVA010000011">
    <property type="protein sequence ID" value="MCB8883214.1"/>
    <property type="molecule type" value="Genomic_DNA"/>
</dbReference>
<evidence type="ECO:0000313" key="2">
    <source>
        <dbReference type="Proteomes" id="UP000721844"/>
    </source>
</evidence>